<dbReference type="EMBL" id="LN890547">
    <property type="protein sequence ID" value="CUS23460.1"/>
    <property type="molecule type" value="Genomic_DNA"/>
</dbReference>
<evidence type="ECO:0000313" key="2">
    <source>
        <dbReference type="Proteomes" id="UP000236544"/>
    </source>
</evidence>
<keyword evidence="2" id="KW-1185">Reference proteome</keyword>
<proteinExistence type="predicted"/>
<sequence>MSNASHGSGEVGEPYNVGLTAESLSVFEVLNSLCVVENYDQLLYYLEARRSPLAVPPADVLIVMMTLSVIPSFGAANLEAEMDPYNVGRSSLATRSIKVLRYFMDVLLLDHGKDESCYSLALLRSQFFVMLDQLSLRGIPTNRGRERDFTKRRKTNSGVLLEAVSTAMHAEQSLPSLSFKNPYSSYVSCLEHRPEVLKNVPITIKLSQDGEFWNCVAWALYASLSDDTYIYERSKVWFAVLGVFFDAFELRNKHYIEDEGKLAANKTARLSFVERSPLTTLFRSLDAQDLIQSFCDVLFLGCNYELAGKLRVHCVYPKESMQVDTYVPKVLARASCKFTESMGFRHRLLGLFLSTLRSVPEGLELFKPCLSEANFVRHLGKVLSSFEDTSQLKHFFSVRNPYDFLDYMPLFAQAAANETLKEFEADYTLALVEKLADIKSMVEELGNVFEGCFPPLDEEYEGRPEHFYSSVEKCDIFLLVILRYWEYIHGAQLKMTHLRCTIRSLSASDQKRLEFAKLRGWDASHVPLLHDHFLSVLSISR</sequence>
<dbReference type="InterPro" id="IPR014803">
    <property type="entry name" value="DNA_repair_Nse5/Nse6"/>
</dbReference>
<dbReference type="AlphaFoldDB" id="A0A0N7MLW9"/>
<dbReference type="OrthoDB" id="4050598at2759"/>
<protein>
    <submittedName>
        <fullName evidence="1">LAQU0S10e00870g1_1</fullName>
    </submittedName>
</protein>
<organism evidence="1 2">
    <name type="scientific">Lachancea quebecensis</name>
    <dbReference type="NCBI Taxonomy" id="1654605"/>
    <lineage>
        <taxon>Eukaryota</taxon>
        <taxon>Fungi</taxon>
        <taxon>Dikarya</taxon>
        <taxon>Ascomycota</taxon>
        <taxon>Saccharomycotina</taxon>
        <taxon>Saccharomycetes</taxon>
        <taxon>Saccharomycetales</taxon>
        <taxon>Saccharomycetaceae</taxon>
        <taxon>Lachancea</taxon>
    </lineage>
</organism>
<dbReference type="Proteomes" id="UP000236544">
    <property type="component" value="Unassembled WGS sequence"/>
</dbReference>
<gene>
    <name evidence="1" type="ORF">LAQU0_S10e00870g</name>
</gene>
<dbReference type="Pfam" id="PF08691">
    <property type="entry name" value="Nse5"/>
    <property type="match status" value="1"/>
</dbReference>
<evidence type="ECO:0000313" key="1">
    <source>
        <dbReference type="EMBL" id="CUS23460.1"/>
    </source>
</evidence>
<reference evidence="2" key="1">
    <citation type="submission" date="2015-10" db="EMBL/GenBank/DDBJ databases">
        <authorList>
            <person name="Devillers H."/>
        </authorList>
    </citation>
    <scope>NUCLEOTIDE SEQUENCE [LARGE SCALE GENOMIC DNA]</scope>
</reference>
<accession>A0A0N7MLW9</accession>
<name>A0A0N7MLW9_9SACH</name>